<protein>
    <submittedName>
        <fullName evidence="1">Uncharacterized protein</fullName>
    </submittedName>
</protein>
<dbReference type="EMBL" id="JAHDVG010000463">
    <property type="protein sequence ID" value="KAH1186957.1"/>
    <property type="molecule type" value="Genomic_DNA"/>
</dbReference>
<evidence type="ECO:0000313" key="1">
    <source>
        <dbReference type="EMBL" id="KAH1186957.1"/>
    </source>
</evidence>
<reference evidence="1" key="1">
    <citation type="submission" date="2021-09" db="EMBL/GenBank/DDBJ databases">
        <title>The genome of Mauremys mutica provides insights into the evolution of semi-aquatic lifestyle.</title>
        <authorList>
            <person name="Gong S."/>
            <person name="Gao Y."/>
        </authorList>
    </citation>
    <scope>NUCLEOTIDE SEQUENCE</scope>
    <source>
        <strain evidence="1">MM-2020</strain>
        <tissue evidence="1">Muscle</tissue>
    </source>
</reference>
<dbReference type="Proteomes" id="UP000827986">
    <property type="component" value="Unassembled WGS sequence"/>
</dbReference>
<accession>A0A9D4B3K1</accession>
<keyword evidence="2" id="KW-1185">Reference proteome</keyword>
<dbReference type="AlphaFoldDB" id="A0A9D4B3K1"/>
<sequence>MGGEHFPHLLCHSPLICFSICPEGNTFRTEVSLACIAHLSLPSPVKLPTKGPAVIGWVYGEATHPFGSGLKPPTPLIRATKQVVSWVMAFGHYGCGLHWNCYPVSHSKRTR</sequence>
<gene>
    <name evidence="1" type="ORF">KIL84_019706</name>
</gene>
<comment type="caution">
    <text evidence="1">The sequence shown here is derived from an EMBL/GenBank/DDBJ whole genome shotgun (WGS) entry which is preliminary data.</text>
</comment>
<organism evidence="1 2">
    <name type="scientific">Mauremys mutica</name>
    <name type="common">yellowpond turtle</name>
    <dbReference type="NCBI Taxonomy" id="74926"/>
    <lineage>
        <taxon>Eukaryota</taxon>
        <taxon>Metazoa</taxon>
        <taxon>Chordata</taxon>
        <taxon>Craniata</taxon>
        <taxon>Vertebrata</taxon>
        <taxon>Euteleostomi</taxon>
        <taxon>Archelosauria</taxon>
        <taxon>Testudinata</taxon>
        <taxon>Testudines</taxon>
        <taxon>Cryptodira</taxon>
        <taxon>Durocryptodira</taxon>
        <taxon>Testudinoidea</taxon>
        <taxon>Geoemydidae</taxon>
        <taxon>Geoemydinae</taxon>
        <taxon>Mauremys</taxon>
    </lineage>
</organism>
<name>A0A9D4B3K1_9SAUR</name>
<evidence type="ECO:0000313" key="2">
    <source>
        <dbReference type="Proteomes" id="UP000827986"/>
    </source>
</evidence>
<proteinExistence type="predicted"/>